<sequence>MNNHEDNDIRALIGAVVSELLKVGEPVQFHQITDALFRLSQDSRDKRFKVLCQRAIHFFSRKMH</sequence>
<dbReference type="KEGG" id="paj:PAJ_p0092"/>
<dbReference type="AlphaFoldDB" id="A0A0H3L3X8"/>
<proteinExistence type="predicted"/>
<accession>A0A0H3L3X8</accession>
<dbReference type="OrthoDB" id="6541938at2"/>
<dbReference type="Proteomes" id="UP000006690">
    <property type="component" value="Plasmid pEA320"/>
</dbReference>
<dbReference type="PATRIC" id="fig|932677.3.peg.4473"/>
<dbReference type="eggNOG" id="ENOG5031KHF">
    <property type="taxonomic scope" value="Bacteria"/>
</dbReference>
<name>A0A0H3L3X8_PANAA</name>
<dbReference type="EMBL" id="AP012033">
    <property type="protein sequence ID" value="BAK13959.1"/>
    <property type="molecule type" value="Genomic_DNA"/>
</dbReference>
<dbReference type="GeneID" id="57270273"/>
<keyword evidence="1" id="KW-0614">Plasmid</keyword>
<dbReference type="RefSeq" id="WP_013028028.1">
    <property type="nucleotide sequence ID" value="NC_017533.1"/>
</dbReference>
<dbReference type="HOGENOM" id="CLU_195280_0_0_6"/>
<reference evidence="2" key="1">
    <citation type="journal article" date="2012" name="Appl. Microbiol. Biotechnol.">
        <title>The complete genome sequence of Pantoea ananatis AJ13355, an organism with great biotechnological potential.</title>
        <authorList>
            <person name="Hara Y."/>
            <person name="Kadotani N."/>
            <person name="Izui H."/>
            <person name="Katashkina J.I."/>
            <person name="Kuvaeva T.M."/>
            <person name="Andreeva I.G."/>
            <person name="Golubeva L.I."/>
            <person name="Malko D.B."/>
            <person name="Makeev V.J."/>
            <person name="Mashko S.V."/>
            <person name="Kozlov Y.I."/>
        </authorList>
    </citation>
    <scope>NUCLEOTIDE SEQUENCE [LARGE SCALE GENOMIC DNA]</scope>
    <source>
        <strain evidence="2">AJ13355</strain>
        <plasmid evidence="2">Plasmid pEA320</plasmid>
    </source>
</reference>
<evidence type="ECO:0000313" key="2">
    <source>
        <dbReference type="Proteomes" id="UP000006690"/>
    </source>
</evidence>
<organism evidence="1 2">
    <name type="scientific">Pantoea ananatis (strain AJ13355)</name>
    <dbReference type="NCBI Taxonomy" id="932677"/>
    <lineage>
        <taxon>Bacteria</taxon>
        <taxon>Pseudomonadati</taxon>
        <taxon>Pseudomonadota</taxon>
        <taxon>Gammaproteobacteria</taxon>
        <taxon>Enterobacterales</taxon>
        <taxon>Erwiniaceae</taxon>
        <taxon>Pantoea</taxon>
    </lineage>
</organism>
<geneLocation type="plasmid" evidence="1 2">
    <name>pEA320</name>
</geneLocation>
<gene>
    <name evidence="1" type="ORF">PAJ_p0092</name>
</gene>
<protein>
    <submittedName>
        <fullName evidence="1">Uncharacterized protein</fullName>
    </submittedName>
</protein>
<evidence type="ECO:0000313" key="1">
    <source>
        <dbReference type="EMBL" id="BAK13959.1"/>
    </source>
</evidence>